<keyword evidence="2" id="KW-1133">Transmembrane helix</keyword>
<keyword evidence="2" id="KW-0472">Membrane</keyword>
<reference evidence="3" key="1">
    <citation type="journal article" date="2021" name="Proc. Natl. Acad. Sci. U.S.A.">
        <title>A Catalog of Tens of Thousands of Viruses from Human Metagenomes Reveals Hidden Associations with Chronic Diseases.</title>
        <authorList>
            <person name="Tisza M.J."/>
            <person name="Buck C.B."/>
        </authorList>
    </citation>
    <scope>NUCLEOTIDE SEQUENCE</scope>
    <source>
        <strain evidence="3">Ct3fB6</strain>
    </source>
</reference>
<feature type="transmembrane region" description="Helical" evidence="2">
    <location>
        <begin position="35"/>
        <end position="54"/>
    </location>
</feature>
<feature type="coiled-coil region" evidence="1">
    <location>
        <begin position="253"/>
        <end position="282"/>
    </location>
</feature>
<organism evidence="3">
    <name type="scientific">Siphoviridae sp. ct3fB6</name>
    <dbReference type="NCBI Taxonomy" id="2827770"/>
    <lineage>
        <taxon>Viruses</taxon>
        <taxon>Duplodnaviria</taxon>
        <taxon>Heunggongvirae</taxon>
        <taxon>Uroviricota</taxon>
        <taxon>Caudoviricetes</taxon>
    </lineage>
</organism>
<protein>
    <submittedName>
        <fullName evidence="3">High frequency of lysogenization C protein</fullName>
    </submittedName>
</protein>
<keyword evidence="1" id="KW-0175">Coiled coil</keyword>
<dbReference type="EMBL" id="BK032766">
    <property type="protein sequence ID" value="DAF59227.1"/>
    <property type="molecule type" value="Genomic_DNA"/>
</dbReference>
<name>A0A8S5T876_9CAUD</name>
<sequence length="322" mass="37404">MKRKIKNNRNMIKRHWMLLIAVIAIPIGNRLFNHVSAWLGVMVILSAVIFLIYKLIKFLKMKDFKFLLLAFVAVVLFASCERVAPNYAGVFMENYGKDGKNDFSIKTGRVSTWEWGTELFQVPLFDQRGDFAEPVTLKAADNTEFKARPTYSYKVIKERAVDVVFDNKHISDGGDFMSSLEDNILEPRIYDLIKEESRKHKTDSLMADGGSLIFERRLEQIIETEFEKRGLQLLTFSAQLEFSEKVREKIDSRNEVNTNISVLDQQIEEQKKLNELEQLKTEQAIIRSRGLTKEILYKQFIDRWDGKTALYGIVPDFLKITK</sequence>
<evidence type="ECO:0000256" key="1">
    <source>
        <dbReference type="SAM" id="Coils"/>
    </source>
</evidence>
<evidence type="ECO:0000256" key="2">
    <source>
        <dbReference type="SAM" id="Phobius"/>
    </source>
</evidence>
<proteinExistence type="predicted"/>
<keyword evidence="2" id="KW-0812">Transmembrane</keyword>
<accession>A0A8S5T876</accession>
<feature type="transmembrane region" description="Helical" evidence="2">
    <location>
        <begin position="12"/>
        <end position="29"/>
    </location>
</feature>
<feature type="transmembrane region" description="Helical" evidence="2">
    <location>
        <begin position="66"/>
        <end position="84"/>
    </location>
</feature>
<evidence type="ECO:0000313" key="3">
    <source>
        <dbReference type="EMBL" id="DAF59227.1"/>
    </source>
</evidence>